<dbReference type="InterPro" id="IPR012337">
    <property type="entry name" value="RNaseH-like_sf"/>
</dbReference>
<dbReference type="Pfam" id="PF14706">
    <property type="entry name" value="Tnp_DNA_bind"/>
    <property type="match status" value="1"/>
</dbReference>
<organism evidence="2 3">
    <name type="scientific">Stenomitos frigidus ULC18</name>
    <dbReference type="NCBI Taxonomy" id="2107698"/>
    <lineage>
        <taxon>Bacteria</taxon>
        <taxon>Bacillati</taxon>
        <taxon>Cyanobacteriota</taxon>
        <taxon>Cyanophyceae</taxon>
        <taxon>Leptolyngbyales</taxon>
        <taxon>Leptolyngbyaceae</taxon>
        <taxon>Stenomitos</taxon>
    </lineage>
</organism>
<dbReference type="RefSeq" id="WP_106256700.1">
    <property type="nucleotide sequence ID" value="NZ_CAWNSW010000100.1"/>
</dbReference>
<accession>A0A2T1E7F2</accession>
<feature type="domain" description="Transposase Tn5-like N-terminal" evidence="1">
    <location>
        <begin position="4"/>
        <end position="52"/>
    </location>
</feature>
<evidence type="ECO:0000259" key="1">
    <source>
        <dbReference type="Pfam" id="PF14706"/>
    </source>
</evidence>
<dbReference type="OrthoDB" id="139608at2"/>
<evidence type="ECO:0000313" key="2">
    <source>
        <dbReference type="EMBL" id="PSB28669.1"/>
    </source>
</evidence>
<dbReference type="Proteomes" id="UP000239576">
    <property type="component" value="Unassembled WGS sequence"/>
</dbReference>
<protein>
    <recommendedName>
        <fullName evidence="1">Transposase Tn5-like N-terminal domain-containing protein</fullName>
    </recommendedName>
</protein>
<dbReference type="InterPro" id="IPR014735">
    <property type="entry name" value="Transposase_Tn5-like_N"/>
</dbReference>
<comment type="caution">
    <text evidence="2">The sequence shown here is derived from an EMBL/GenBank/DDBJ whole genome shotgun (WGS) entry which is preliminary data.</text>
</comment>
<dbReference type="SUPFAM" id="SSF53098">
    <property type="entry name" value="Ribonuclease H-like"/>
    <property type="match status" value="1"/>
</dbReference>
<reference evidence="3" key="1">
    <citation type="submission" date="2018-02" db="EMBL/GenBank/DDBJ databases">
        <authorList>
            <person name="Moore K."/>
            <person name="Momper L."/>
        </authorList>
    </citation>
    <scope>NUCLEOTIDE SEQUENCE [LARGE SCALE GENOMIC DNA]</scope>
    <source>
        <strain evidence="3">ULC18</strain>
    </source>
</reference>
<dbReference type="EMBL" id="PVWK01000076">
    <property type="protein sequence ID" value="PSB28669.1"/>
    <property type="molecule type" value="Genomic_DNA"/>
</dbReference>
<sequence>MKSHPFEDFRDGQRLRKTVAILAEHPGERVPQASGSASERQSIDRFWANERVQPEQILASHRPSVVTRVNQQAVVLAIQDTTA</sequence>
<proteinExistence type="predicted"/>
<gene>
    <name evidence="2" type="ORF">C7B82_12885</name>
</gene>
<name>A0A2T1E7F2_9CYAN</name>
<dbReference type="Gene3D" id="1.10.246.40">
    <property type="entry name" value="Tn5 transposase, domain 1"/>
    <property type="match status" value="1"/>
</dbReference>
<dbReference type="InterPro" id="IPR038215">
    <property type="entry name" value="TN5-like_N_sf"/>
</dbReference>
<evidence type="ECO:0000313" key="3">
    <source>
        <dbReference type="Proteomes" id="UP000239576"/>
    </source>
</evidence>
<dbReference type="AlphaFoldDB" id="A0A2T1E7F2"/>
<reference evidence="2 3" key="2">
    <citation type="submission" date="2018-03" db="EMBL/GenBank/DDBJ databases">
        <title>The ancient ancestry and fast evolution of plastids.</title>
        <authorList>
            <person name="Moore K.R."/>
            <person name="Magnabosco C."/>
            <person name="Momper L."/>
            <person name="Gold D.A."/>
            <person name="Bosak T."/>
            <person name="Fournier G.P."/>
        </authorList>
    </citation>
    <scope>NUCLEOTIDE SEQUENCE [LARGE SCALE GENOMIC DNA]</scope>
    <source>
        <strain evidence="2 3">ULC18</strain>
    </source>
</reference>
<keyword evidence="3" id="KW-1185">Reference proteome</keyword>